<dbReference type="GO" id="GO:0072542">
    <property type="term" value="F:protein phosphatase activator activity"/>
    <property type="evidence" value="ECO:0007669"/>
    <property type="project" value="TreeGrafter"/>
</dbReference>
<feature type="region of interest" description="Disordered" evidence="3">
    <location>
        <begin position="863"/>
        <end position="957"/>
    </location>
</feature>
<evidence type="ECO:0000256" key="3">
    <source>
        <dbReference type="SAM" id="MobiDB-lite"/>
    </source>
</evidence>
<dbReference type="Proteomes" id="UP001151518">
    <property type="component" value="Unassembled WGS sequence"/>
</dbReference>
<sequence>MTSADSQVRVKVYQLEEGSNWLDKGTGFCTLEDCQGVLHLNVVSEHELNRVILDCVVQRGEVYQQQDSTLIVWTEPTGEDIALSFQEQEGCLSILNQILEFENVMKGNQQQQELGNENELEWELSPNEVTLPHPSLGTLKDIDQIISGAGKSLFQRDKVVSFIVDGDYFSHLTELHEMCEDLDSMEALHAIYNIVKHIILLNASAIFEYITRDENILGVVGMLEHNPDHPVARGTYRDFLRDNSRYKQVVPISDPSMEAKVHQTFRLQYLKDVVLQRILDDGTLPIINALIFFNHAQIANYIQGNHEFLQDLFGILQDSADNSKKRDVVFFIRQLSTLAKNLPGTYRVGLCRALSHHGLFTMLEYAFQAKGDGELQAAGAEVFLAVLEHDRALVRTHLFDQARFHHERAISLFQLVIAAAKNRVGTNAQALCCEIVRVLLETGPSSIDMLDQQAEIITATSQNDRGAEDFLSLFYDSYVNSLMSPLLELTPQVVEELNAEKKDTSLLLFVCETLSMMIRLHGYRARSFVFTSNISKSVCVLLSAKAGHLKLAALRFIRTCIGMHDEAYNKYLIANHLLDPIASLYVKVRARDNLVTSACRELFNFVAVCRVPSLLAHILSTLSKTLKKVPNTLEQLQQAYNRYLEDMERARNGASADGLATPTVDTGRRSAVSISMLVEKDSGSGDLFNVHSGDSSNGGGPWGASVADELENAYLESSNDGNELEDASSESPLAILDDRGTSDKMDDMIQSPELDGLQDCLEIYSDTENKASIQSSNPTSKIGVLSKRPVRETNASTTLPMYHSNNTKNDKPDNYLLSGLKSMPDSPLPFKTSNSVSGFPWKSANANDSEFSGNFVNVQAQSGATCSPPPALGNGSRHAKLSDAFPDSRPINRRPLTKRSIVGRVNSRSQIKINVPLTGKPQSDDTAQSNEPLKPNGRTLDQPPLLKRQRSSNGTRTITDIATNCAAHSFQQYKTEKDAQAGVSSGKVMSNGSDNKSSHQNAHESDAANARCGTAFPRISTQRSSSVAFATNNSTERQTPPKKAKTASF</sequence>
<reference evidence="6" key="1">
    <citation type="submission" date="2022-07" db="EMBL/GenBank/DDBJ databases">
        <title>Phylogenomic reconstructions and comparative analyses of Kickxellomycotina fungi.</title>
        <authorList>
            <person name="Reynolds N.K."/>
            <person name="Stajich J.E."/>
            <person name="Barry K."/>
            <person name="Grigoriev I.V."/>
            <person name="Crous P."/>
            <person name="Smith M.E."/>
        </authorList>
    </citation>
    <scope>NUCLEOTIDE SEQUENCE</scope>
    <source>
        <strain evidence="6">NRRL 3115</strain>
    </source>
</reference>
<dbReference type="InterPro" id="IPR051137">
    <property type="entry name" value="PP4R3-like"/>
</dbReference>
<feature type="domain" description="Serine/threonine-protein phosphatase 4 regulatory subunit 3-like central" evidence="4">
    <location>
        <begin position="142"/>
        <end position="640"/>
    </location>
</feature>
<dbReference type="InterPro" id="IPR016024">
    <property type="entry name" value="ARM-type_fold"/>
</dbReference>
<dbReference type="InterPro" id="IPR011993">
    <property type="entry name" value="PH-like_dom_sf"/>
</dbReference>
<dbReference type="InterPro" id="IPR006887">
    <property type="entry name" value="P4R3-like_central_dom"/>
</dbReference>
<dbReference type="AlphaFoldDB" id="A0A9W8G4E9"/>
<dbReference type="PANTHER" id="PTHR23318:SF0">
    <property type="entry name" value="SERINE_THREONINE-PROTEIN PHOSPHATASE 4 REGULATORY SUBUNIT 3"/>
    <property type="match status" value="1"/>
</dbReference>
<dbReference type="SUPFAM" id="SSF50729">
    <property type="entry name" value="PH domain-like"/>
    <property type="match status" value="1"/>
</dbReference>
<dbReference type="OrthoDB" id="27483at2759"/>
<comment type="subcellular location">
    <subcellularLocation>
        <location evidence="1">Nucleus</location>
    </subcellularLocation>
</comment>
<feature type="domain" description="PP4R3 EVH1-like" evidence="5">
    <location>
        <begin position="9"/>
        <end position="95"/>
    </location>
</feature>
<feature type="compositionally biased region" description="Basic residues" evidence="3">
    <location>
        <begin position="1040"/>
        <end position="1049"/>
    </location>
</feature>
<dbReference type="GO" id="GO:0006974">
    <property type="term" value="P:DNA damage response"/>
    <property type="evidence" value="ECO:0007669"/>
    <property type="project" value="TreeGrafter"/>
</dbReference>
<dbReference type="InterPro" id="IPR055236">
    <property type="entry name" value="EVH1_PP4R3"/>
</dbReference>
<feature type="compositionally biased region" description="Polar residues" evidence="3">
    <location>
        <begin position="1019"/>
        <end position="1038"/>
    </location>
</feature>
<evidence type="ECO:0000259" key="5">
    <source>
        <dbReference type="Pfam" id="PF22972"/>
    </source>
</evidence>
<dbReference type="Gene3D" id="2.30.29.30">
    <property type="entry name" value="Pleckstrin-homology domain (PH domain)/Phosphotyrosine-binding domain (PTB)"/>
    <property type="match status" value="1"/>
</dbReference>
<proteinExistence type="predicted"/>
<evidence type="ECO:0000259" key="4">
    <source>
        <dbReference type="Pfam" id="PF04802"/>
    </source>
</evidence>
<feature type="region of interest" description="Disordered" evidence="3">
    <location>
        <begin position="716"/>
        <end position="749"/>
    </location>
</feature>
<dbReference type="EMBL" id="JANBTW010000071">
    <property type="protein sequence ID" value="KAJ2673220.1"/>
    <property type="molecule type" value="Genomic_DNA"/>
</dbReference>
<dbReference type="Pfam" id="PF04802">
    <property type="entry name" value="PP4R3"/>
    <property type="match status" value="1"/>
</dbReference>
<dbReference type="GO" id="GO:0030289">
    <property type="term" value="C:protein phosphatase 4 complex"/>
    <property type="evidence" value="ECO:0007669"/>
    <property type="project" value="TreeGrafter"/>
</dbReference>
<evidence type="ECO:0000313" key="6">
    <source>
        <dbReference type="EMBL" id="KAJ2673220.1"/>
    </source>
</evidence>
<accession>A0A9W8G4E9</accession>
<evidence type="ECO:0000313" key="7">
    <source>
        <dbReference type="Proteomes" id="UP001151518"/>
    </source>
</evidence>
<name>A0A9W8G4E9_9FUNG</name>
<evidence type="ECO:0000256" key="2">
    <source>
        <dbReference type="ARBA" id="ARBA00023242"/>
    </source>
</evidence>
<dbReference type="SUPFAM" id="SSF48371">
    <property type="entry name" value="ARM repeat"/>
    <property type="match status" value="1"/>
</dbReference>
<dbReference type="GO" id="GO:0005654">
    <property type="term" value="C:nucleoplasm"/>
    <property type="evidence" value="ECO:0007669"/>
    <property type="project" value="TreeGrafter"/>
</dbReference>
<evidence type="ECO:0000256" key="1">
    <source>
        <dbReference type="ARBA" id="ARBA00004123"/>
    </source>
</evidence>
<dbReference type="PANTHER" id="PTHR23318">
    <property type="entry name" value="ATP SYNTHASE GAMMA-RELATED"/>
    <property type="match status" value="1"/>
</dbReference>
<protein>
    <submittedName>
        <fullName evidence="6">Platinum sensitivity protein</fullName>
    </submittedName>
</protein>
<dbReference type="Pfam" id="PF22972">
    <property type="entry name" value="EVH1_PP4R3"/>
    <property type="match status" value="1"/>
</dbReference>
<gene>
    <name evidence="6" type="primary">PSY2</name>
    <name evidence="6" type="ORF">GGI25_004814</name>
</gene>
<feature type="region of interest" description="Disordered" evidence="3">
    <location>
        <begin position="976"/>
        <end position="1049"/>
    </location>
</feature>
<comment type="caution">
    <text evidence="6">The sequence shown here is derived from an EMBL/GenBank/DDBJ whole genome shotgun (WGS) entry which is preliminary data.</text>
</comment>
<feature type="compositionally biased region" description="Polar residues" evidence="3">
    <location>
        <begin position="920"/>
        <end position="931"/>
    </location>
</feature>
<keyword evidence="2" id="KW-0539">Nucleus</keyword>
<feature type="compositionally biased region" description="Polar residues" evidence="3">
    <location>
        <begin position="987"/>
        <end position="1000"/>
    </location>
</feature>
<organism evidence="6 7">
    <name type="scientific">Coemansia spiralis</name>
    <dbReference type="NCBI Taxonomy" id="417178"/>
    <lineage>
        <taxon>Eukaryota</taxon>
        <taxon>Fungi</taxon>
        <taxon>Fungi incertae sedis</taxon>
        <taxon>Zoopagomycota</taxon>
        <taxon>Kickxellomycotina</taxon>
        <taxon>Kickxellomycetes</taxon>
        <taxon>Kickxellales</taxon>
        <taxon>Kickxellaceae</taxon>
        <taxon>Coemansia</taxon>
    </lineage>
</organism>
<feature type="compositionally biased region" description="Basic and acidic residues" evidence="3">
    <location>
        <begin position="736"/>
        <end position="747"/>
    </location>
</feature>